<keyword evidence="2" id="KW-0325">Glycoprotein</keyword>
<keyword evidence="4" id="KW-1185">Reference proteome</keyword>
<name>A0A852LES2_UROIN</name>
<dbReference type="OrthoDB" id="282973at2759"/>
<protein>
    <submittedName>
        <fullName evidence="3">ASM phosphodiesterase</fullName>
    </submittedName>
</protein>
<reference evidence="3" key="1">
    <citation type="submission" date="2020-02" db="EMBL/GenBank/DDBJ databases">
        <title>Bird 10,000 Genomes (B10K) Project - Family phase.</title>
        <authorList>
            <person name="Zhang G."/>
        </authorList>
    </citation>
    <scope>NUCLEOTIDE SEQUENCE</scope>
    <source>
        <strain evidence="3">B10K-DU-030-59</strain>
    </source>
</reference>
<evidence type="ECO:0000313" key="3">
    <source>
        <dbReference type="EMBL" id="NXX87364.1"/>
    </source>
</evidence>
<feature type="non-terminal residue" evidence="3">
    <location>
        <position position="1"/>
    </location>
</feature>
<dbReference type="GO" id="GO:0046513">
    <property type="term" value="P:ceramide biosynthetic process"/>
    <property type="evidence" value="ECO:0007669"/>
    <property type="project" value="TreeGrafter"/>
</dbReference>
<dbReference type="PANTHER" id="PTHR10340:SF34">
    <property type="entry name" value="SPHINGOMYELIN PHOSPHODIESTERASE"/>
    <property type="match status" value="1"/>
</dbReference>
<dbReference type="GO" id="GO:0061750">
    <property type="term" value="F:acid sphingomyelin phosphodiesterase activity"/>
    <property type="evidence" value="ECO:0007669"/>
    <property type="project" value="TreeGrafter"/>
</dbReference>
<keyword evidence="1" id="KW-0378">Hydrolase</keyword>
<comment type="caution">
    <text evidence="3">The sequence shown here is derived from an EMBL/GenBank/DDBJ whole genome shotgun (WGS) entry which is preliminary data.</text>
</comment>
<organism evidence="3 4">
    <name type="scientific">Urocolius indicus</name>
    <name type="common">Red-faced mousebird</name>
    <name type="synonym">Colius indicus</name>
    <dbReference type="NCBI Taxonomy" id="458196"/>
    <lineage>
        <taxon>Eukaryota</taxon>
        <taxon>Metazoa</taxon>
        <taxon>Chordata</taxon>
        <taxon>Craniata</taxon>
        <taxon>Vertebrata</taxon>
        <taxon>Euteleostomi</taxon>
        <taxon>Archelosauria</taxon>
        <taxon>Archosauria</taxon>
        <taxon>Dinosauria</taxon>
        <taxon>Saurischia</taxon>
        <taxon>Theropoda</taxon>
        <taxon>Coelurosauria</taxon>
        <taxon>Aves</taxon>
        <taxon>Neognathae</taxon>
        <taxon>Neoaves</taxon>
        <taxon>Telluraves</taxon>
        <taxon>Coraciimorphae</taxon>
        <taxon>Coliiformes</taxon>
        <taxon>Coliidae</taxon>
        <taxon>Urocolius</taxon>
    </lineage>
</organism>
<evidence type="ECO:0000256" key="1">
    <source>
        <dbReference type="ARBA" id="ARBA00022801"/>
    </source>
</evidence>
<dbReference type="GO" id="GO:0016020">
    <property type="term" value="C:membrane"/>
    <property type="evidence" value="ECO:0007669"/>
    <property type="project" value="GOC"/>
</dbReference>
<dbReference type="PANTHER" id="PTHR10340">
    <property type="entry name" value="SPHINGOMYELIN PHOSPHODIESTERASE"/>
    <property type="match status" value="1"/>
</dbReference>
<gene>
    <name evidence="3" type="primary">Smpd1</name>
    <name evidence="3" type="ORF">UROIND_R15496</name>
</gene>
<feature type="non-terminal residue" evidence="3">
    <location>
        <position position="183"/>
    </location>
</feature>
<sequence>LAPQLEPTVAHVGHVASRLCQDLRLARAEICREAVQLFQRDVVSAWARSVLRPGEACGLLLGRSCGRWDILSSWNITLPDTPKPPVRPPRPPPPGAPTARLLFLTDLHWDRRYTPGSDAACPDPLCCRGPVRSGSGGAGFWGEYGKCDLPLHTIEGLLEQLPGAGAGAGAGDGAGAFAAAYWT</sequence>
<dbReference type="EMBL" id="WBNH01018700">
    <property type="protein sequence ID" value="NXX87364.1"/>
    <property type="molecule type" value="Genomic_DNA"/>
</dbReference>
<dbReference type="Proteomes" id="UP000654395">
    <property type="component" value="Unassembled WGS sequence"/>
</dbReference>
<proteinExistence type="predicted"/>
<dbReference type="AlphaFoldDB" id="A0A852LES2"/>
<accession>A0A852LES2</accession>
<dbReference type="GO" id="GO:0005764">
    <property type="term" value="C:lysosome"/>
    <property type="evidence" value="ECO:0007669"/>
    <property type="project" value="TreeGrafter"/>
</dbReference>
<dbReference type="GO" id="GO:0005615">
    <property type="term" value="C:extracellular space"/>
    <property type="evidence" value="ECO:0007669"/>
    <property type="project" value="TreeGrafter"/>
</dbReference>
<dbReference type="GO" id="GO:0006685">
    <property type="term" value="P:sphingomyelin catabolic process"/>
    <property type="evidence" value="ECO:0007669"/>
    <property type="project" value="TreeGrafter"/>
</dbReference>
<evidence type="ECO:0000313" key="4">
    <source>
        <dbReference type="Proteomes" id="UP000654395"/>
    </source>
</evidence>
<evidence type="ECO:0000256" key="2">
    <source>
        <dbReference type="ARBA" id="ARBA00023180"/>
    </source>
</evidence>